<dbReference type="PANTHER" id="PTHR19256">
    <property type="entry name" value="T-CELL RECEPTOR GAMMA CHAIN"/>
    <property type="match status" value="1"/>
</dbReference>
<organism evidence="8 9">
    <name type="scientific">Xiphophorus maculatus</name>
    <name type="common">Southern platyfish</name>
    <name type="synonym">Platypoecilus maculatus</name>
    <dbReference type="NCBI Taxonomy" id="8083"/>
    <lineage>
        <taxon>Eukaryota</taxon>
        <taxon>Metazoa</taxon>
        <taxon>Chordata</taxon>
        <taxon>Craniata</taxon>
        <taxon>Vertebrata</taxon>
        <taxon>Euteleostomi</taxon>
        <taxon>Actinopterygii</taxon>
        <taxon>Neopterygii</taxon>
        <taxon>Teleostei</taxon>
        <taxon>Neoteleostei</taxon>
        <taxon>Acanthomorphata</taxon>
        <taxon>Ovalentaria</taxon>
        <taxon>Atherinomorphae</taxon>
        <taxon>Cyprinodontiformes</taxon>
        <taxon>Poeciliidae</taxon>
        <taxon>Poeciliinae</taxon>
        <taxon>Xiphophorus</taxon>
    </lineage>
</organism>
<dbReference type="GeneTree" id="ENSGT00940000168894"/>
<keyword evidence="5" id="KW-0675">Receptor</keyword>
<dbReference type="InterPro" id="IPR013783">
    <property type="entry name" value="Ig-like_fold"/>
</dbReference>
<dbReference type="AlphaFoldDB" id="A0A3B5RFD6"/>
<evidence type="ECO:0000313" key="9">
    <source>
        <dbReference type="Proteomes" id="UP000002852"/>
    </source>
</evidence>
<evidence type="ECO:0000256" key="1">
    <source>
        <dbReference type="ARBA" id="ARBA00004370"/>
    </source>
</evidence>
<dbReference type="InParanoid" id="A0A3B5RFD6"/>
<reference evidence="8" key="4">
    <citation type="submission" date="2025-09" db="UniProtKB">
        <authorList>
            <consortium name="Ensembl"/>
        </authorList>
    </citation>
    <scope>IDENTIFICATION</scope>
    <source>
        <strain evidence="8">JP 163 A</strain>
    </source>
</reference>
<dbReference type="STRING" id="8083.ENSXMAP00000041341"/>
<keyword evidence="3" id="KW-1133">Transmembrane helix</keyword>
<feature type="domain" description="Ig-like" evidence="7">
    <location>
        <begin position="113"/>
        <end position="208"/>
    </location>
</feature>
<dbReference type="Ensembl" id="ENSXMAT00000027900.1">
    <property type="protein sequence ID" value="ENSXMAP00000041341.1"/>
    <property type="gene ID" value="ENSXMAG00000027640.1"/>
</dbReference>
<dbReference type="GO" id="GO:0016020">
    <property type="term" value="C:membrane"/>
    <property type="evidence" value="ECO:0007669"/>
    <property type="project" value="UniProtKB-SubCell"/>
</dbReference>
<comment type="subcellular location">
    <subcellularLocation>
        <location evidence="1">Membrane</location>
    </subcellularLocation>
</comment>
<keyword evidence="4" id="KW-0472">Membrane</keyword>
<keyword evidence="6" id="KW-0393">Immunoglobulin domain</keyword>
<dbReference type="Pfam" id="PF07654">
    <property type="entry name" value="C1-set"/>
    <property type="match status" value="1"/>
</dbReference>
<dbReference type="InterPro" id="IPR003597">
    <property type="entry name" value="Ig_C1-set"/>
</dbReference>
<evidence type="ECO:0000256" key="2">
    <source>
        <dbReference type="ARBA" id="ARBA00022692"/>
    </source>
</evidence>
<dbReference type="InterPro" id="IPR036179">
    <property type="entry name" value="Ig-like_dom_sf"/>
</dbReference>
<dbReference type="PROSITE" id="PS50835">
    <property type="entry name" value="IG_LIKE"/>
    <property type="match status" value="1"/>
</dbReference>
<dbReference type="InterPro" id="IPR051117">
    <property type="entry name" value="TRG_var/const_region"/>
</dbReference>
<reference evidence="9" key="2">
    <citation type="journal article" date="2013" name="Nat. Genet.">
        <title>The genome of the platyfish, Xiphophorus maculatus, provides insights into evolutionary adaptation and several complex traits.</title>
        <authorList>
            <person name="Schartl M."/>
            <person name="Walter R.B."/>
            <person name="Shen Y."/>
            <person name="Garcia T."/>
            <person name="Catchen J."/>
            <person name="Amores A."/>
            <person name="Braasch I."/>
            <person name="Chalopin D."/>
            <person name="Volff J.N."/>
            <person name="Lesch K.P."/>
            <person name="Bisazza A."/>
            <person name="Minx P."/>
            <person name="Hillier L."/>
            <person name="Wilson R.K."/>
            <person name="Fuerstenberg S."/>
            <person name="Boore J."/>
            <person name="Searle S."/>
            <person name="Postlethwait J.H."/>
            <person name="Warren W.C."/>
        </authorList>
    </citation>
    <scope>NUCLEOTIDE SEQUENCE [LARGE SCALE GENOMIC DNA]</scope>
    <source>
        <strain evidence="9">JP 163 A</strain>
    </source>
</reference>
<dbReference type="Gene3D" id="2.60.40.10">
    <property type="entry name" value="Immunoglobulins"/>
    <property type="match status" value="2"/>
</dbReference>
<reference evidence="9" key="1">
    <citation type="submission" date="2012-01" db="EMBL/GenBank/DDBJ databases">
        <authorList>
            <person name="Walter R."/>
            <person name="Schartl M."/>
            <person name="Warren W."/>
        </authorList>
    </citation>
    <scope>NUCLEOTIDE SEQUENCE [LARGE SCALE GENOMIC DNA]</scope>
    <source>
        <strain evidence="9">JP 163 A</strain>
    </source>
</reference>
<protein>
    <recommendedName>
        <fullName evidence="7">Ig-like domain-containing protein</fullName>
    </recommendedName>
</protein>
<keyword evidence="9" id="KW-1185">Reference proteome</keyword>
<evidence type="ECO:0000256" key="5">
    <source>
        <dbReference type="ARBA" id="ARBA00023170"/>
    </source>
</evidence>
<reference evidence="8" key="3">
    <citation type="submission" date="2025-08" db="UniProtKB">
        <authorList>
            <consortium name="Ensembl"/>
        </authorList>
    </citation>
    <scope>IDENTIFICATION</scope>
    <source>
        <strain evidence="8">JP 163 A</strain>
    </source>
</reference>
<keyword evidence="2" id="KW-0812">Transmembrane</keyword>
<sequence>HSFSLLLLQLLEDDLTLTRRTGQSVSFSCGGTDQCGSNYVYWYQKKETETFRAILYISSEKLIMELKSDPAASSGPVPLSRPVQQQTGFCGGYWYRFGSGTRLDGTGRAVKKPEVTVCPVKTEGRVEGDTALMCLASAMYPPLVRISWKRQKGSKEEPAPAEEKQQELSGSKSSAVIRLVKNETLYNYEYICEVQHEGGSVTNQTRFQGTKSRRSVQEKCSFRFSVTGMLDFSLFQNFQNLQHQQGLEQQQIGQQLLRRHQQRLSVLSSQ</sequence>
<name>A0A3B5RFD6_XIPMA</name>
<accession>A0A3B5RFD6</accession>
<evidence type="ECO:0000256" key="4">
    <source>
        <dbReference type="ARBA" id="ARBA00023136"/>
    </source>
</evidence>
<dbReference type="InterPro" id="IPR007110">
    <property type="entry name" value="Ig-like_dom"/>
</dbReference>
<dbReference type="SUPFAM" id="SSF48726">
    <property type="entry name" value="Immunoglobulin"/>
    <property type="match status" value="2"/>
</dbReference>
<evidence type="ECO:0000259" key="7">
    <source>
        <dbReference type="PROSITE" id="PS50835"/>
    </source>
</evidence>
<evidence type="ECO:0000256" key="6">
    <source>
        <dbReference type="ARBA" id="ARBA00023319"/>
    </source>
</evidence>
<dbReference type="PANTHER" id="PTHR19256:SF65">
    <property type="entry name" value="T CELL RECEPTOR GAMMA CONSTANT 1-RELATED"/>
    <property type="match status" value="1"/>
</dbReference>
<evidence type="ECO:0000256" key="3">
    <source>
        <dbReference type="ARBA" id="ARBA00022989"/>
    </source>
</evidence>
<evidence type="ECO:0000313" key="8">
    <source>
        <dbReference type="Ensembl" id="ENSXMAP00000041341.1"/>
    </source>
</evidence>
<proteinExistence type="predicted"/>
<dbReference type="Proteomes" id="UP000002852">
    <property type="component" value="Unassembled WGS sequence"/>
</dbReference>